<keyword evidence="4" id="KW-0597">Phosphoprotein</keyword>
<dbReference type="GO" id="GO:0005886">
    <property type="term" value="C:plasma membrane"/>
    <property type="evidence" value="ECO:0007669"/>
    <property type="project" value="UniProtKB-SubCell"/>
</dbReference>
<evidence type="ECO:0000256" key="10">
    <source>
        <dbReference type="ARBA" id="ARBA00022989"/>
    </source>
</evidence>
<proteinExistence type="predicted"/>
<dbReference type="Pfam" id="PF01764">
    <property type="entry name" value="Lipase_3"/>
    <property type="match status" value="1"/>
</dbReference>
<keyword evidence="9" id="KW-0442">Lipid degradation</keyword>
<keyword evidence="3" id="KW-1003">Cell membrane</keyword>
<dbReference type="CDD" id="cd00519">
    <property type="entry name" value="Lipase_3"/>
    <property type="match status" value="1"/>
</dbReference>
<reference evidence="18 19" key="1">
    <citation type="journal article" date="2015" name="Genome Biol. Evol.">
        <title>Comparative Genomics of a Bacterivorous Green Alga Reveals Evolutionary Causalities and Consequences of Phago-Mixotrophic Mode of Nutrition.</title>
        <authorList>
            <person name="Burns J.A."/>
            <person name="Paasch A."/>
            <person name="Narechania A."/>
            <person name="Kim E."/>
        </authorList>
    </citation>
    <scope>NUCLEOTIDE SEQUENCE [LARGE SCALE GENOMIC DNA]</scope>
    <source>
        <strain evidence="18 19">PLY_AMNH</strain>
    </source>
</reference>
<gene>
    <name evidence="18" type="ORF">CYMTET_9583</name>
</gene>
<dbReference type="GO" id="GO:0016042">
    <property type="term" value="P:lipid catabolic process"/>
    <property type="evidence" value="ECO:0007669"/>
    <property type="project" value="UniProtKB-KW"/>
</dbReference>
<keyword evidence="7" id="KW-0378">Hydrolase</keyword>
<dbReference type="EMBL" id="LGRX02003196">
    <property type="protein sequence ID" value="KAK3282688.1"/>
    <property type="molecule type" value="Genomic_DNA"/>
</dbReference>
<keyword evidence="5 16" id="KW-0812">Transmembrane</keyword>
<accession>A0AAE0GR67</accession>
<dbReference type="EC" id="3.1.1.116" evidence="14"/>
<comment type="catalytic activity">
    <reaction evidence="13">
        <text>a 1,2-diacyl-sn-glycerol + H2O = a 2-acylglycerol + a fatty acid + H(+)</text>
        <dbReference type="Rhea" id="RHEA:33275"/>
        <dbReference type="ChEBI" id="CHEBI:15377"/>
        <dbReference type="ChEBI" id="CHEBI:15378"/>
        <dbReference type="ChEBI" id="CHEBI:17389"/>
        <dbReference type="ChEBI" id="CHEBI:17815"/>
        <dbReference type="ChEBI" id="CHEBI:28868"/>
        <dbReference type="EC" id="3.1.1.116"/>
    </reaction>
    <physiologicalReaction direction="left-to-right" evidence="13">
        <dbReference type="Rhea" id="RHEA:33276"/>
    </physiologicalReaction>
</comment>
<evidence type="ECO:0000256" key="5">
    <source>
        <dbReference type="ARBA" id="ARBA00022692"/>
    </source>
</evidence>
<dbReference type="SUPFAM" id="SSF53474">
    <property type="entry name" value="alpha/beta-Hydrolases"/>
    <property type="match status" value="1"/>
</dbReference>
<keyword evidence="11" id="KW-0443">Lipid metabolism</keyword>
<dbReference type="PANTHER" id="PTHR45792:SF8">
    <property type="entry name" value="DIACYLGLYCEROL LIPASE-ALPHA"/>
    <property type="match status" value="1"/>
</dbReference>
<evidence type="ECO:0000313" key="19">
    <source>
        <dbReference type="Proteomes" id="UP001190700"/>
    </source>
</evidence>
<keyword evidence="10 16" id="KW-1133">Transmembrane helix</keyword>
<evidence type="ECO:0000256" key="6">
    <source>
        <dbReference type="ARBA" id="ARBA00022723"/>
    </source>
</evidence>
<evidence type="ECO:0000256" key="3">
    <source>
        <dbReference type="ARBA" id="ARBA00022475"/>
    </source>
</evidence>
<keyword evidence="8" id="KW-0106">Calcium</keyword>
<comment type="subcellular location">
    <subcellularLocation>
        <location evidence="2">Cell membrane</location>
        <topology evidence="2">Multi-pass membrane protein</topology>
    </subcellularLocation>
</comment>
<feature type="transmembrane region" description="Helical" evidence="16">
    <location>
        <begin position="58"/>
        <end position="77"/>
    </location>
</feature>
<dbReference type="Proteomes" id="UP001190700">
    <property type="component" value="Unassembled WGS sequence"/>
</dbReference>
<evidence type="ECO:0000256" key="2">
    <source>
        <dbReference type="ARBA" id="ARBA00004651"/>
    </source>
</evidence>
<comment type="caution">
    <text evidence="18">The sequence shown here is derived from an EMBL/GenBank/DDBJ whole genome shotgun (WGS) entry which is preliminary data.</text>
</comment>
<feature type="transmembrane region" description="Helical" evidence="16">
    <location>
        <begin position="141"/>
        <end position="163"/>
    </location>
</feature>
<evidence type="ECO:0000256" key="12">
    <source>
        <dbReference type="ARBA" id="ARBA00023136"/>
    </source>
</evidence>
<evidence type="ECO:0000256" key="13">
    <source>
        <dbReference type="ARBA" id="ARBA00024531"/>
    </source>
</evidence>
<evidence type="ECO:0000313" key="18">
    <source>
        <dbReference type="EMBL" id="KAK3282688.1"/>
    </source>
</evidence>
<evidence type="ECO:0000256" key="11">
    <source>
        <dbReference type="ARBA" id="ARBA00023098"/>
    </source>
</evidence>
<evidence type="ECO:0000256" key="9">
    <source>
        <dbReference type="ARBA" id="ARBA00022963"/>
    </source>
</evidence>
<feature type="domain" description="Fungal lipase-type" evidence="17">
    <location>
        <begin position="378"/>
        <end position="526"/>
    </location>
</feature>
<organism evidence="18 19">
    <name type="scientific">Cymbomonas tetramitiformis</name>
    <dbReference type="NCBI Taxonomy" id="36881"/>
    <lineage>
        <taxon>Eukaryota</taxon>
        <taxon>Viridiplantae</taxon>
        <taxon>Chlorophyta</taxon>
        <taxon>Pyramimonadophyceae</taxon>
        <taxon>Pyramimonadales</taxon>
        <taxon>Pyramimonadaceae</taxon>
        <taxon>Cymbomonas</taxon>
    </lineage>
</organism>
<feature type="transmembrane region" description="Helical" evidence="16">
    <location>
        <begin position="97"/>
        <end position="120"/>
    </location>
</feature>
<feature type="region of interest" description="Disordered" evidence="15">
    <location>
        <begin position="237"/>
        <end position="265"/>
    </location>
</feature>
<dbReference type="InterPro" id="IPR029058">
    <property type="entry name" value="AB_hydrolase_fold"/>
</dbReference>
<sequence length="727" mass="79867">MPRITLLGRKWNFSSDDVSVPSLLGFAFQGIWAGLLMPSLWHVSDETSCKESEIIRTGLWGISACFALSSVVNLITFRESLQGSVFEQSKRWAVPHLIVFQSLLTLGELAFVSLCTYYIPKAHESCIEKFIEGDGNSVDSLVVLVATTWCILFVYIVGFLFVFDSMSFLSAEHHIRWLQRQFMRLAPKTELGEHRLMLLMDEVIRKVLRPMLFELPQSDLLCGLVLLGAHQAHQRGDSATVDPLKSKPRGSLKRDLEAQPQPTSPQEVKEVLERMLRYSYYVTAVYGIPMYAYKHMWRCGGCSLCCFSMYGCCCGGKRAREQVTGSPDCCLPHGMHQQSILKEVGLAPEELLYVSHKNEVGGLLPFFISADHSSNTVVICIRGTFSLVDTVTDFLMKLEPLPPMLRHAGIPAEFLGDQDGHVHAGTLLAAVAIVEDIRHRGIVTEAMREAGARGATSVPAKLVVTGHSLGGAVAAVVAMTLRGEFPATTCYAISPPGMACSPEMGAYMQSFVTSLVYNDDWAPRMTLSAGQHALNNLMTALALCKRSKFAVMTGTLLGHRWHPDALFHQELHKVPSESREFLRHCKAGLADAGDHSERDAGGSSDAQAIQFIQGTEVATALPGRVLHLSLRSESTEPSQTTYQSLSTTESITNTDVLISTMFKACWIESEALLERGLVISKPMLTDHFPDKITKALEGAVHAMDKDPRHAVEPAICGQDAGDVLTRA</sequence>
<keyword evidence="12 16" id="KW-0472">Membrane</keyword>
<comment type="cofactor">
    <cofactor evidence="1">
        <name>Ca(2+)</name>
        <dbReference type="ChEBI" id="CHEBI:29108"/>
    </cofactor>
</comment>
<evidence type="ECO:0000259" key="17">
    <source>
        <dbReference type="Pfam" id="PF01764"/>
    </source>
</evidence>
<evidence type="ECO:0000256" key="8">
    <source>
        <dbReference type="ARBA" id="ARBA00022837"/>
    </source>
</evidence>
<dbReference type="Gene3D" id="3.40.50.1820">
    <property type="entry name" value="alpha/beta hydrolase"/>
    <property type="match status" value="1"/>
</dbReference>
<dbReference type="PANTHER" id="PTHR45792">
    <property type="entry name" value="DIACYLGLYCEROL LIPASE HOMOLOG-RELATED"/>
    <property type="match status" value="1"/>
</dbReference>
<dbReference type="InterPro" id="IPR052214">
    <property type="entry name" value="DAG_Lipase-Related"/>
</dbReference>
<feature type="transmembrane region" description="Helical" evidence="16">
    <location>
        <begin position="20"/>
        <end position="37"/>
    </location>
</feature>
<evidence type="ECO:0000256" key="1">
    <source>
        <dbReference type="ARBA" id="ARBA00001913"/>
    </source>
</evidence>
<name>A0AAE0GR67_9CHLO</name>
<evidence type="ECO:0000256" key="15">
    <source>
        <dbReference type="SAM" id="MobiDB-lite"/>
    </source>
</evidence>
<keyword evidence="19" id="KW-1185">Reference proteome</keyword>
<dbReference type="InterPro" id="IPR002921">
    <property type="entry name" value="Fungal_lipase-type"/>
</dbReference>
<dbReference type="GO" id="GO:0016298">
    <property type="term" value="F:lipase activity"/>
    <property type="evidence" value="ECO:0007669"/>
    <property type="project" value="TreeGrafter"/>
</dbReference>
<evidence type="ECO:0000256" key="4">
    <source>
        <dbReference type="ARBA" id="ARBA00022553"/>
    </source>
</evidence>
<keyword evidence="6" id="KW-0479">Metal-binding</keyword>
<evidence type="ECO:0000256" key="16">
    <source>
        <dbReference type="SAM" id="Phobius"/>
    </source>
</evidence>
<dbReference type="AlphaFoldDB" id="A0AAE0GR67"/>
<evidence type="ECO:0000256" key="7">
    <source>
        <dbReference type="ARBA" id="ARBA00022801"/>
    </source>
</evidence>
<protein>
    <recommendedName>
        <fullName evidence="14">sn-1-specific diacylglycerol lipase</fullName>
        <ecNumber evidence="14">3.1.1.116</ecNumber>
    </recommendedName>
</protein>
<evidence type="ECO:0000256" key="14">
    <source>
        <dbReference type="ARBA" id="ARBA00026104"/>
    </source>
</evidence>
<dbReference type="GO" id="GO:0046872">
    <property type="term" value="F:metal ion binding"/>
    <property type="evidence" value="ECO:0007669"/>
    <property type="project" value="UniProtKB-KW"/>
</dbReference>